<keyword evidence="3" id="KW-1185">Reference proteome</keyword>
<feature type="transmembrane region" description="Helical" evidence="1">
    <location>
        <begin position="107"/>
        <end position="129"/>
    </location>
</feature>
<sequence length="207" mass="23153">MTAWQLDTYGESEPFAGDLARGAYISTARIILMSVISMGVYWIYWMYRTWKQYRDHTIEMAAESGDTHHPVWHGLTQLVPVYGWFRYHAHIRQYQALMVEQGVPDTLNLGLLTTVVVINGIVGIVAGTLRSPELYSGAVLLAGVILSIITLIVAIVVLCVMQSNLNRYWASVDGRLERTARFGKGEVVCVVLGVLFWAGVVADFIWS</sequence>
<comment type="caution">
    <text evidence="2">The sequence shown here is derived from an EMBL/GenBank/DDBJ whole genome shotgun (WGS) entry which is preliminary data.</text>
</comment>
<evidence type="ECO:0000313" key="2">
    <source>
        <dbReference type="EMBL" id="CAI8011872.1"/>
    </source>
</evidence>
<keyword evidence="1" id="KW-0812">Transmembrane</keyword>
<reference evidence="2" key="1">
    <citation type="submission" date="2023-03" db="EMBL/GenBank/DDBJ databases">
        <authorList>
            <person name="Steffen K."/>
            <person name="Cardenas P."/>
        </authorList>
    </citation>
    <scope>NUCLEOTIDE SEQUENCE</scope>
</reference>
<evidence type="ECO:0008006" key="4">
    <source>
        <dbReference type="Google" id="ProtNLM"/>
    </source>
</evidence>
<feature type="transmembrane region" description="Helical" evidence="1">
    <location>
        <begin position="182"/>
        <end position="206"/>
    </location>
</feature>
<organism evidence="2 3">
    <name type="scientific">Geodia barretti</name>
    <name type="common">Barrett's horny sponge</name>
    <dbReference type="NCBI Taxonomy" id="519541"/>
    <lineage>
        <taxon>Eukaryota</taxon>
        <taxon>Metazoa</taxon>
        <taxon>Porifera</taxon>
        <taxon>Demospongiae</taxon>
        <taxon>Heteroscleromorpha</taxon>
        <taxon>Tetractinellida</taxon>
        <taxon>Astrophorina</taxon>
        <taxon>Geodiidae</taxon>
        <taxon>Geodia</taxon>
    </lineage>
</organism>
<proteinExistence type="predicted"/>
<dbReference type="Proteomes" id="UP001174909">
    <property type="component" value="Unassembled WGS sequence"/>
</dbReference>
<keyword evidence="1" id="KW-1133">Transmembrane helix</keyword>
<feature type="transmembrane region" description="Helical" evidence="1">
    <location>
        <begin position="135"/>
        <end position="161"/>
    </location>
</feature>
<evidence type="ECO:0000256" key="1">
    <source>
        <dbReference type="SAM" id="Phobius"/>
    </source>
</evidence>
<evidence type="ECO:0000313" key="3">
    <source>
        <dbReference type="Proteomes" id="UP001174909"/>
    </source>
</evidence>
<accession>A0AA35RIW3</accession>
<protein>
    <recommendedName>
        <fullName evidence="4">DUF4234 domain-containing protein</fullName>
    </recommendedName>
</protein>
<dbReference type="EMBL" id="CASHTH010001131">
    <property type="protein sequence ID" value="CAI8011872.1"/>
    <property type="molecule type" value="Genomic_DNA"/>
</dbReference>
<dbReference type="AlphaFoldDB" id="A0AA35RIW3"/>
<keyword evidence="1" id="KW-0472">Membrane</keyword>
<gene>
    <name evidence="2" type="ORF">GBAR_LOCUS7627</name>
</gene>
<feature type="transmembrane region" description="Helical" evidence="1">
    <location>
        <begin position="23"/>
        <end position="44"/>
    </location>
</feature>
<name>A0AA35RIW3_GEOBA</name>